<dbReference type="STRING" id="1306947.J120_04465"/>
<dbReference type="AlphaFoldDB" id="A0A0D2JKN6"/>
<proteinExistence type="predicted"/>
<evidence type="ECO:0000313" key="1">
    <source>
        <dbReference type="EMBL" id="KIX84963.1"/>
    </source>
</evidence>
<evidence type="ECO:0000313" key="2">
    <source>
        <dbReference type="Proteomes" id="UP000032214"/>
    </source>
</evidence>
<gene>
    <name evidence="1" type="ORF">J120_04465</name>
</gene>
<keyword evidence="2" id="KW-1185">Reference proteome</keyword>
<comment type="caution">
    <text evidence="1">The sequence shown here is derived from an EMBL/GenBank/DDBJ whole genome shotgun (WGS) entry which is preliminary data.</text>
</comment>
<organism evidence="1 2">
    <name type="scientific">candidate division TM6 bacterium JCVI TM6SC1</name>
    <dbReference type="NCBI Taxonomy" id="1306947"/>
    <lineage>
        <taxon>Bacteria</taxon>
        <taxon>Candidatus Babelota</taxon>
        <taxon>Vermiphilus</taxon>
    </lineage>
</organism>
<protein>
    <submittedName>
        <fullName evidence="1">Uncharacterized protein</fullName>
    </submittedName>
</protein>
<dbReference type="EMBL" id="ARQD01000004">
    <property type="protein sequence ID" value="KIX84963.1"/>
    <property type="molecule type" value="Genomic_DNA"/>
</dbReference>
<name>A0A0D2JKN6_9BACT</name>
<reference evidence="1 2" key="1">
    <citation type="journal article" date="2013" name="Proc. Natl. Acad. Sci. U.S.A.">
        <title>Candidate phylum TM6 genome recovered from a hospital sink biofilm provides genomic insights into this uncultivated phylum.</title>
        <authorList>
            <person name="McLean J.S."/>
            <person name="Lombardo M.J."/>
            <person name="Badger J.H."/>
            <person name="Edlund A."/>
            <person name="Novotny M."/>
            <person name="Yee-Greenbaum J."/>
            <person name="Vyahhi N."/>
            <person name="Hall A.P."/>
            <person name="Yang Y."/>
            <person name="Dupont C.L."/>
            <person name="Ziegler M.G."/>
            <person name="Chitsaz H."/>
            <person name="Allen A.E."/>
            <person name="Yooseph S."/>
            <person name="Tesler G."/>
            <person name="Pevzner P.A."/>
            <person name="Friedman R.M."/>
            <person name="Nealson K.H."/>
            <person name="Venter J.C."/>
            <person name="Lasken R.S."/>
        </authorList>
    </citation>
    <scope>NUCLEOTIDE SEQUENCE [LARGE SCALE GENOMIC DNA]</scope>
    <source>
        <strain evidence="1 2">TM6SC1</strain>
    </source>
</reference>
<dbReference type="Proteomes" id="UP000032214">
    <property type="component" value="Unassembled WGS sequence"/>
</dbReference>
<accession>A0A0D2JKN6</accession>
<sequence length="249" mass="28775">MKLRHIFLFTTLSTCAIQFINLYSAEQTAQMKHLTVLPSELRHKILNHYLTYAITLDYIMYAKDAFPELKQTFPYSIKTASFTNKEWSHFFKNWVSSLTFLKPDEISHFLLHTITDPSYPELRLLPDMPLLIKAVLFYSKSNFSQWIDTTAAKLTDQEKQTIVNYFDHLMHANVIHTLETTGEEAQVLSSSNNLRQDFLTRVLSRLLPVLKLNTNQLGQLHDSAKITGNVRAEKKIWQALALISQPATE</sequence>